<protein>
    <submittedName>
        <fullName evidence="2">Uncharacterized protein</fullName>
    </submittedName>
</protein>
<keyword evidence="1" id="KW-0812">Transmembrane</keyword>
<keyword evidence="1" id="KW-1133">Transmembrane helix</keyword>
<dbReference type="EMBL" id="PCXM01000035">
    <property type="protein sequence ID" value="PIR40007.1"/>
    <property type="molecule type" value="Genomic_DNA"/>
</dbReference>
<evidence type="ECO:0000256" key="1">
    <source>
        <dbReference type="SAM" id="Phobius"/>
    </source>
</evidence>
<reference evidence="2 3" key="1">
    <citation type="submission" date="2017-09" db="EMBL/GenBank/DDBJ databases">
        <title>Depth-based differentiation of microbial function through sediment-hosted aquifers and enrichment of novel symbionts in the deep terrestrial subsurface.</title>
        <authorList>
            <person name="Probst A.J."/>
            <person name="Ladd B."/>
            <person name="Jarett J.K."/>
            <person name="Geller-Mcgrath D.E."/>
            <person name="Sieber C.M."/>
            <person name="Emerson J.B."/>
            <person name="Anantharaman K."/>
            <person name="Thomas B.C."/>
            <person name="Malmstrom R."/>
            <person name="Stieglmeier M."/>
            <person name="Klingl A."/>
            <person name="Woyke T."/>
            <person name="Ryan C.M."/>
            <person name="Banfield J.F."/>
        </authorList>
    </citation>
    <scope>NUCLEOTIDE SEQUENCE [LARGE SCALE GENOMIC DNA]</scope>
    <source>
        <strain evidence="2">CG10_big_fil_rev_8_21_14_0_10_34_34</strain>
    </source>
</reference>
<dbReference type="AlphaFoldDB" id="A0A2H0R0H5"/>
<feature type="transmembrane region" description="Helical" evidence="1">
    <location>
        <begin position="38"/>
        <end position="54"/>
    </location>
</feature>
<evidence type="ECO:0000313" key="2">
    <source>
        <dbReference type="EMBL" id="PIR40007.1"/>
    </source>
</evidence>
<keyword evidence="1" id="KW-0472">Membrane</keyword>
<dbReference type="Proteomes" id="UP000230828">
    <property type="component" value="Unassembled WGS sequence"/>
</dbReference>
<accession>A0A2H0R0H5</accession>
<sequence>MVVPSRHTKECPSFVVRGVGEDPSPAAHSGADITKKNIPKTFFIGFFLLIFFLVKKQQVLQNNSILYLVCQFLFSR</sequence>
<name>A0A2H0R0H5_9BACT</name>
<proteinExistence type="predicted"/>
<comment type="caution">
    <text evidence="2">The sequence shown here is derived from an EMBL/GenBank/DDBJ whole genome shotgun (WGS) entry which is preliminary data.</text>
</comment>
<organism evidence="2 3">
    <name type="scientific">Candidatus Zambryskibacteria bacterium CG10_big_fil_rev_8_21_14_0_10_34_34</name>
    <dbReference type="NCBI Taxonomy" id="1975114"/>
    <lineage>
        <taxon>Bacteria</taxon>
        <taxon>Candidatus Zambryskiibacteriota</taxon>
    </lineage>
</organism>
<evidence type="ECO:0000313" key="3">
    <source>
        <dbReference type="Proteomes" id="UP000230828"/>
    </source>
</evidence>
<gene>
    <name evidence="2" type="ORF">COV33_02085</name>
</gene>